<reference evidence="1" key="1">
    <citation type="journal article" date="2021" name="G3 (Bethesda)">
        <title>Genome and transcriptome analysis of the beet armyworm Spodoptera exigua reveals targets for pest control. .</title>
        <authorList>
            <person name="Simon S."/>
            <person name="Breeschoten T."/>
            <person name="Jansen H.J."/>
            <person name="Dirks R.P."/>
            <person name="Schranz M.E."/>
            <person name="Ros V.I.D."/>
        </authorList>
    </citation>
    <scope>NUCLEOTIDE SEQUENCE</scope>
    <source>
        <strain evidence="1">TB_SE_WUR_2020</strain>
    </source>
</reference>
<organism evidence="1 2">
    <name type="scientific">Spodoptera exigua</name>
    <name type="common">Beet armyworm</name>
    <name type="synonym">Noctua fulgens</name>
    <dbReference type="NCBI Taxonomy" id="7107"/>
    <lineage>
        <taxon>Eukaryota</taxon>
        <taxon>Metazoa</taxon>
        <taxon>Ecdysozoa</taxon>
        <taxon>Arthropoda</taxon>
        <taxon>Hexapoda</taxon>
        <taxon>Insecta</taxon>
        <taxon>Pterygota</taxon>
        <taxon>Neoptera</taxon>
        <taxon>Endopterygota</taxon>
        <taxon>Lepidoptera</taxon>
        <taxon>Glossata</taxon>
        <taxon>Ditrysia</taxon>
        <taxon>Noctuoidea</taxon>
        <taxon>Noctuidae</taxon>
        <taxon>Amphipyrinae</taxon>
        <taxon>Spodoptera</taxon>
    </lineage>
</organism>
<accession>A0A922MJW2</accession>
<sequence>MYGVARRGVRGQPVPAVLRELVLQRLARLLFINLDTDGAKLFSEQHELHFKAVNFSHYLNGLHMNSADRPQPLCGDWQLI</sequence>
<dbReference type="Proteomes" id="UP000814243">
    <property type="component" value="Unassembled WGS sequence"/>
</dbReference>
<dbReference type="EMBL" id="JACEFF010000438">
    <property type="protein sequence ID" value="KAH9637710.1"/>
    <property type="molecule type" value="Genomic_DNA"/>
</dbReference>
<protein>
    <submittedName>
        <fullName evidence="1">Uncharacterized protein</fullName>
    </submittedName>
</protein>
<proteinExistence type="predicted"/>
<evidence type="ECO:0000313" key="2">
    <source>
        <dbReference type="Proteomes" id="UP000814243"/>
    </source>
</evidence>
<comment type="caution">
    <text evidence="1">The sequence shown here is derived from an EMBL/GenBank/DDBJ whole genome shotgun (WGS) entry which is preliminary data.</text>
</comment>
<name>A0A922MJW2_SPOEX</name>
<evidence type="ECO:0000313" key="1">
    <source>
        <dbReference type="EMBL" id="KAH9637710.1"/>
    </source>
</evidence>
<dbReference type="AlphaFoldDB" id="A0A922MJW2"/>
<gene>
    <name evidence="1" type="ORF">HF086_009378</name>
</gene>